<feature type="compositionally biased region" description="Pro residues" evidence="13">
    <location>
        <begin position="1050"/>
        <end position="1070"/>
    </location>
</feature>
<feature type="compositionally biased region" description="Low complexity" evidence="13">
    <location>
        <begin position="1075"/>
        <end position="1099"/>
    </location>
</feature>
<comment type="subcellular location">
    <subcellularLocation>
        <location evidence="1">Endoplasmic reticulum</location>
    </subcellularLocation>
</comment>
<dbReference type="PROSITE" id="PS50294">
    <property type="entry name" value="WD_REPEATS_REGION"/>
    <property type="match status" value="1"/>
</dbReference>
<dbReference type="PROSITE" id="PS50082">
    <property type="entry name" value="WD_REPEATS_2"/>
    <property type="match status" value="2"/>
</dbReference>
<evidence type="ECO:0000313" key="14">
    <source>
        <dbReference type="EMBL" id="KAJ1922193.1"/>
    </source>
</evidence>
<comment type="function">
    <text evidence="11">Component of the coat protein complex II (COPII) which promotes the formation of transport vesicles from the endoplasmic reticulum (ER). The coat has two main functions, the physical deformation of the endoplasmic reticulum membrane into vesicles and the selection of cargo molecules.</text>
</comment>
<dbReference type="GO" id="GO:0007029">
    <property type="term" value="P:endoplasmic reticulum organization"/>
    <property type="evidence" value="ECO:0007669"/>
    <property type="project" value="TreeGrafter"/>
</dbReference>
<evidence type="ECO:0000256" key="12">
    <source>
        <dbReference type="PROSITE-ProRule" id="PRU00221"/>
    </source>
</evidence>
<comment type="caution">
    <text evidence="14">The sequence shown here is derived from an EMBL/GenBank/DDBJ whole genome shotgun (WGS) entry which is preliminary data.</text>
</comment>
<dbReference type="InterPro" id="IPR040251">
    <property type="entry name" value="SEC31-like"/>
</dbReference>
<evidence type="ECO:0000313" key="15">
    <source>
        <dbReference type="Proteomes" id="UP001150538"/>
    </source>
</evidence>
<dbReference type="SMART" id="SM00320">
    <property type="entry name" value="WD40"/>
    <property type="match status" value="5"/>
</dbReference>
<evidence type="ECO:0000256" key="8">
    <source>
        <dbReference type="ARBA" id="ARBA00022824"/>
    </source>
</evidence>
<accession>A0A9W8DTE8</accession>
<evidence type="ECO:0000256" key="3">
    <source>
        <dbReference type="ARBA" id="ARBA00013507"/>
    </source>
</evidence>
<keyword evidence="7" id="KW-0677">Repeat</keyword>
<sequence length="1291" mass="142155">MDASFSSNSELELFEVPYRSENTNPNLKLVGKVSSKSRFYRLAWSDALKDRTHGLIAGGLENGLLEVWDPKSILDGNVEKSLVFSNSNHHGSVSGVEFNPIQGSLLATGAENGEVLVWDVNSDFKSYSPGARSQRLEKITDLAWNNQVQHILATSSNSGASVVWDLRNRREIIALVYNAGMGMNSMGMGQMGGMMMGGNRLGISSISWNPDNATQLATASEDDNNPVVMMWDLRNANAPSAVLQGHSRGVLSLSWCKKDSSLLLSSGKDNRTICWNPQTQEIVGELPVGNNWVFDVQWCQNNPNYLSTASFDGRVNVYPIESSTKQEEAQTTVVDDPFAPNALSSQGSSLYLKKAPKWLARPCGATFGFGGQLVHFAKVSQETADPNSIERPKVLVENVVSEPQLAEQAKQLEAQLENNQATNVCDARIGQLGDSDPSRSWHVLRLLFEPEAREKLVEFLGYDKAKIAQELQNIAEKTAADKNQNASDADAPQPEASEGSKTAYEEHGESPFDGTTEGNDNDFFSQKTTTADFSQDQSALHGDSYANDKLVSSLTPLFKNSFSISKVNDGDNVEESITRAIVVGEIETAVEICIQNKRFADALVMSTIGSPELKQRVQKAYFESRGADYSYARLLHGIVTDDLTDVVKNADLFEWEQILVLLCTYTQGQQFTDLCKVLGSRLEMEANNQSQNGKPSNDLLKNAVLCYLASGHLEKVVHIWIAQEREEAMASGSGPHASATKRTQALHNLIEKISVFRTAVDYIDPFITNDNTEIGQGPPAQGYPLAALYDHYTDYAEFLASQGMLDIAVNYLKRTPSGYKRISRTNENELAILKHRLANRGVYHSTVSLDLPWNEHFVGPDYSREQQQQQQQQEQQQQQQQQQQQNVQPQQQFPTPQYGQFDYQTSQVPYSQQPTVPGFVYNSQDYYGAQQQAFGYQGGYSSAPSYSQSTYPVSSSGMVYGNNAAQPSTLVPPPPPSINRGVPSSQPTPPPPRQEGAWNDPPIMQKKPKPSQKSKGPINPITSPFAQAAGTPPPPMTHNQAFPNSSHGSMPPPPPKGTLPPKPAIPPPRPFTSGPPQQQQPAQPPQLHQQQQPLSQNPLAVNPPYSQPPQVYNSYQPHGMAGPFPQTVDAFSQGYQSGGQPSTAITRGKVVSPTPSTRSQTPLPHRNQTPQPTTKYPPGDRSHIPPAWMDIYKQLNASAEILYRGANPAQGRVVEDTKKRINALFDKMNCDIVPDSDKVLPKFKELAVAFSQRNYPAVLEIVTDTMKISRDLTKELMGVKRVATLLRDIPH</sequence>
<evidence type="ECO:0000256" key="13">
    <source>
        <dbReference type="SAM" id="MobiDB-lite"/>
    </source>
</evidence>
<dbReference type="Proteomes" id="UP001150538">
    <property type="component" value="Unassembled WGS sequence"/>
</dbReference>
<keyword evidence="15" id="KW-1185">Reference proteome</keyword>
<evidence type="ECO:0000256" key="9">
    <source>
        <dbReference type="ARBA" id="ARBA00022892"/>
    </source>
</evidence>
<dbReference type="PANTHER" id="PTHR13923:SF11">
    <property type="entry name" value="SECRETORY 31, ISOFORM D"/>
    <property type="match status" value="1"/>
</dbReference>
<name>A0A9W8DTE8_9FUNG</name>
<keyword evidence="5" id="KW-0813">Transport</keyword>
<keyword evidence="6 12" id="KW-0853">WD repeat</keyword>
<dbReference type="GO" id="GO:0090110">
    <property type="term" value="P:COPII-coated vesicle cargo loading"/>
    <property type="evidence" value="ECO:0007669"/>
    <property type="project" value="TreeGrafter"/>
</dbReference>
<protein>
    <recommendedName>
        <fullName evidence="4">Protein transport protein SEC31</fullName>
    </recommendedName>
    <alternativeName>
        <fullName evidence="3">Protein transport protein sec31</fullName>
    </alternativeName>
</protein>
<feature type="compositionally biased region" description="Polar residues" evidence="13">
    <location>
        <begin position="1153"/>
        <end position="1174"/>
    </location>
</feature>
<keyword evidence="9" id="KW-0931">ER-Golgi transport</keyword>
<evidence type="ECO:0000256" key="2">
    <source>
        <dbReference type="ARBA" id="ARBA00009358"/>
    </source>
</evidence>
<dbReference type="Pfam" id="PF00400">
    <property type="entry name" value="WD40"/>
    <property type="match status" value="1"/>
</dbReference>
<feature type="compositionally biased region" description="Low complexity" evidence="13">
    <location>
        <begin position="866"/>
        <end position="892"/>
    </location>
</feature>
<keyword evidence="8" id="KW-0256">Endoplasmic reticulum</keyword>
<reference evidence="14" key="1">
    <citation type="submission" date="2022-07" db="EMBL/GenBank/DDBJ databases">
        <title>Phylogenomic reconstructions and comparative analyses of Kickxellomycotina fungi.</title>
        <authorList>
            <person name="Reynolds N.K."/>
            <person name="Stajich J.E."/>
            <person name="Barry K."/>
            <person name="Grigoriev I.V."/>
            <person name="Crous P."/>
            <person name="Smith M.E."/>
        </authorList>
    </citation>
    <scope>NUCLEOTIDE SEQUENCE</scope>
    <source>
        <strain evidence="14">NBRC 100468</strain>
    </source>
</reference>
<dbReference type="GO" id="GO:0030127">
    <property type="term" value="C:COPII vesicle coat"/>
    <property type="evidence" value="ECO:0007669"/>
    <property type="project" value="TreeGrafter"/>
</dbReference>
<feature type="region of interest" description="Disordered" evidence="13">
    <location>
        <begin position="964"/>
        <end position="1182"/>
    </location>
</feature>
<dbReference type="Gene3D" id="2.130.10.10">
    <property type="entry name" value="YVTN repeat-like/Quinoprotein amine dehydrogenase"/>
    <property type="match status" value="1"/>
</dbReference>
<dbReference type="PANTHER" id="PTHR13923">
    <property type="entry name" value="SEC31-RELATED PROTEIN"/>
    <property type="match status" value="1"/>
</dbReference>
<dbReference type="GO" id="GO:0005198">
    <property type="term" value="F:structural molecule activity"/>
    <property type="evidence" value="ECO:0007669"/>
    <property type="project" value="TreeGrafter"/>
</dbReference>
<feature type="region of interest" description="Disordered" evidence="13">
    <location>
        <begin position="862"/>
        <end position="901"/>
    </location>
</feature>
<feature type="compositionally biased region" description="Polar residues" evidence="13">
    <location>
        <begin position="516"/>
        <end position="526"/>
    </location>
</feature>
<comment type="similarity">
    <text evidence="2">Belongs to the WD repeat SEC31 family.</text>
</comment>
<dbReference type="Gene3D" id="1.25.40.1030">
    <property type="match status" value="1"/>
</dbReference>
<dbReference type="InterPro" id="IPR036322">
    <property type="entry name" value="WD40_repeat_dom_sf"/>
</dbReference>
<evidence type="ECO:0000256" key="7">
    <source>
        <dbReference type="ARBA" id="ARBA00022737"/>
    </source>
</evidence>
<keyword evidence="10" id="KW-0653">Protein transport</keyword>
<dbReference type="OrthoDB" id="542917at2759"/>
<dbReference type="InterPro" id="IPR015943">
    <property type="entry name" value="WD40/YVTN_repeat-like_dom_sf"/>
</dbReference>
<evidence type="ECO:0000256" key="4">
    <source>
        <dbReference type="ARBA" id="ARBA00021236"/>
    </source>
</evidence>
<evidence type="ECO:0000256" key="1">
    <source>
        <dbReference type="ARBA" id="ARBA00004240"/>
    </source>
</evidence>
<dbReference type="PROSITE" id="PS00678">
    <property type="entry name" value="WD_REPEATS_1"/>
    <property type="match status" value="1"/>
</dbReference>
<dbReference type="SUPFAM" id="SSF50978">
    <property type="entry name" value="WD40 repeat-like"/>
    <property type="match status" value="1"/>
</dbReference>
<dbReference type="GO" id="GO:0070971">
    <property type="term" value="C:endoplasmic reticulum exit site"/>
    <property type="evidence" value="ECO:0007669"/>
    <property type="project" value="TreeGrafter"/>
</dbReference>
<feature type="repeat" description="WD" evidence="12">
    <location>
        <begin position="86"/>
        <end position="128"/>
    </location>
</feature>
<feature type="repeat" description="WD" evidence="12">
    <location>
        <begin position="243"/>
        <end position="285"/>
    </location>
</feature>
<gene>
    <name evidence="14" type="primary">SEC31</name>
    <name evidence="14" type="ORF">H4219_000055</name>
</gene>
<evidence type="ECO:0000256" key="5">
    <source>
        <dbReference type="ARBA" id="ARBA00022448"/>
    </source>
</evidence>
<feature type="compositionally biased region" description="Polar residues" evidence="13">
    <location>
        <begin position="1037"/>
        <end position="1048"/>
    </location>
</feature>
<evidence type="ECO:0000256" key="6">
    <source>
        <dbReference type="ARBA" id="ARBA00022574"/>
    </source>
</evidence>
<dbReference type="Gene3D" id="1.20.940.10">
    <property type="entry name" value="Functional domain of the splicing factor Prp18"/>
    <property type="match status" value="1"/>
</dbReference>
<organism evidence="14 15">
    <name type="scientific">Mycoemilia scoparia</name>
    <dbReference type="NCBI Taxonomy" id="417184"/>
    <lineage>
        <taxon>Eukaryota</taxon>
        <taxon>Fungi</taxon>
        <taxon>Fungi incertae sedis</taxon>
        <taxon>Zoopagomycota</taxon>
        <taxon>Kickxellomycotina</taxon>
        <taxon>Kickxellomycetes</taxon>
        <taxon>Kickxellales</taxon>
        <taxon>Kickxellaceae</taxon>
        <taxon>Mycoemilia</taxon>
    </lineage>
</organism>
<feature type="region of interest" description="Disordered" evidence="13">
    <location>
        <begin position="479"/>
        <end position="526"/>
    </location>
</feature>
<dbReference type="InterPro" id="IPR001680">
    <property type="entry name" value="WD40_rpt"/>
</dbReference>
<feature type="compositionally biased region" description="Polar residues" evidence="13">
    <location>
        <begin position="1129"/>
        <end position="1145"/>
    </location>
</feature>
<dbReference type="InterPro" id="IPR019775">
    <property type="entry name" value="WD40_repeat_CS"/>
</dbReference>
<dbReference type="GO" id="GO:0015031">
    <property type="term" value="P:protein transport"/>
    <property type="evidence" value="ECO:0007669"/>
    <property type="project" value="UniProtKB-KW"/>
</dbReference>
<dbReference type="EMBL" id="JANBPU010000001">
    <property type="protein sequence ID" value="KAJ1922193.1"/>
    <property type="molecule type" value="Genomic_DNA"/>
</dbReference>
<evidence type="ECO:0000256" key="11">
    <source>
        <dbReference type="ARBA" id="ARBA00025471"/>
    </source>
</evidence>
<evidence type="ECO:0000256" key="10">
    <source>
        <dbReference type="ARBA" id="ARBA00022927"/>
    </source>
</evidence>
<proteinExistence type="inferred from homology"/>